<reference evidence="1 2" key="1">
    <citation type="submission" date="2018-08" db="EMBL/GenBank/DDBJ databases">
        <title>A genome reference for cultivated species of the human gut microbiota.</title>
        <authorList>
            <person name="Zou Y."/>
            <person name="Xue W."/>
            <person name="Luo G."/>
        </authorList>
    </citation>
    <scope>NUCLEOTIDE SEQUENCE [LARGE SCALE GENOMIC DNA]</scope>
    <source>
        <strain evidence="1 2">OF01-3</strain>
    </source>
</reference>
<sequence length="256" mass="29890">MDKSKGIDNKLGKLADENKIQGLFLDEESIVSIILDLETIEYKGVYLKYSDDGTVVEINTAISSLKVNDNGQIHRGKLDDIVRASIDKAAISKFNINKLDEDYFKEVEESLDEKIIKLNYIKTEKIYYEVEEALKEIDESDYDYDLIKEKLKKFDIKEKSNHYILERYMGINKIKYNTSKSKFTIKNNYDFKEKINLNDDIDGFDETRFIEAIKEIKHKREYHKARLELDDGIDEDYPSYATGTGLIDKELDLDND</sequence>
<name>A0A3E2TGJ5_9FIRM</name>
<organism evidence="1 2">
    <name type="scientific">Anaerococcus nagyae</name>
    <dbReference type="NCBI Taxonomy" id="1755241"/>
    <lineage>
        <taxon>Bacteria</taxon>
        <taxon>Bacillati</taxon>
        <taxon>Bacillota</taxon>
        <taxon>Tissierellia</taxon>
        <taxon>Tissierellales</taxon>
        <taxon>Peptoniphilaceae</taxon>
        <taxon>Anaerococcus</taxon>
    </lineage>
</organism>
<proteinExistence type="predicted"/>
<comment type="caution">
    <text evidence="1">The sequence shown here is derived from an EMBL/GenBank/DDBJ whole genome shotgun (WGS) entry which is preliminary data.</text>
</comment>
<dbReference type="Proteomes" id="UP000261011">
    <property type="component" value="Unassembled WGS sequence"/>
</dbReference>
<dbReference type="RefSeq" id="WP_117522043.1">
    <property type="nucleotide sequence ID" value="NZ_JBHWSY010000026.1"/>
</dbReference>
<keyword evidence="2" id="KW-1185">Reference proteome</keyword>
<evidence type="ECO:0000313" key="1">
    <source>
        <dbReference type="EMBL" id="RGB75323.1"/>
    </source>
</evidence>
<dbReference type="AlphaFoldDB" id="A0A3E2TGJ5"/>
<evidence type="ECO:0000313" key="2">
    <source>
        <dbReference type="Proteomes" id="UP000261011"/>
    </source>
</evidence>
<protein>
    <submittedName>
        <fullName evidence="1">Uncharacterized protein</fullName>
    </submittedName>
</protein>
<gene>
    <name evidence="1" type="ORF">DXA39_07220</name>
</gene>
<dbReference type="EMBL" id="QVEU01000006">
    <property type="protein sequence ID" value="RGB75323.1"/>
    <property type="molecule type" value="Genomic_DNA"/>
</dbReference>
<dbReference type="OrthoDB" id="1689622at2"/>
<accession>A0A3E2TGJ5</accession>